<keyword evidence="8" id="KW-0812">Transmembrane</keyword>
<dbReference type="SUPFAM" id="SSF47384">
    <property type="entry name" value="Homodimeric domain of signal transducing histidine kinase"/>
    <property type="match status" value="1"/>
</dbReference>
<dbReference type="SMART" id="SM00387">
    <property type="entry name" value="HATPase_c"/>
    <property type="match status" value="1"/>
</dbReference>
<dbReference type="PROSITE" id="PS50112">
    <property type="entry name" value="PAS"/>
    <property type="match status" value="1"/>
</dbReference>
<name>A0A0G0QAV4_9BACT</name>
<dbReference type="InterPro" id="IPR003594">
    <property type="entry name" value="HATPase_dom"/>
</dbReference>
<dbReference type="Pfam" id="PF02518">
    <property type="entry name" value="HATPase_c"/>
    <property type="match status" value="1"/>
</dbReference>
<evidence type="ECO:0000256" key="6">
    <source>
        <dbReference type="ARBA" id="ARBA00023012"/>
    </source>
</evidence>
<dbReference type="InterPro" id="IPR036890">
    <property type="entry name" value="HATPase_C_sf"/>
</dbReference>
<dbReference type="NCBIfam" id="TIGR00229">
    <property type="entry name" value="sensory_box"/>
    <property type="match status" value="1"/>
</dbReference>
<keyword evidence="3" id="KW-0597">Phosphoprotein</keyword>
<evidence type="ECO:0000256" key="7">
    <source>
        <dbReference type="ARBA" id="ARBA00023136"/>
    </source>
</evidence>
<dbReference type="Pfam" id="PF00512">
    <property type="entry name" value="HisKA"/>
    <property type="match status" value="1"/>
</dbReference>
<dbReference type="CDD" id="cd18773">
    <property type="entry name" value="PDC1_HK_sensor"/>
    <property type="match status" value="1"/>
</dbReference>
<sequence length="673" mass="76106">MLKKIISPYIPYLFILLFTLSVIIGFAKISYDHAYKDMTGLILRERRSTSFLAAKILEDRFDRIIDIVVSEADCDEVEESISKGNWKEAIKLYENLPKKFPFIERVFLNTPEGTATAVFPYIPGIVGNNYSYRDWYKGVSRTWQPYVSDIFKSTGVPEINTVSINVPIWSKEKKVIGIMGIQIKLDTLLAWSKIVSKDPSLLVFFVDKTGNVTGHPSYPPQGDIRNLSHLLAVQNVLKGETGEKILFDPQLKKDVLSTYYPVDPYGWGVVILERVDLVFENRDHYLNNLVLLWALIAFGVVLIIIIILKTKSVYSRLKEKEKILLESIGDGVFVLDKNFKIILWNKAAADITGLKSDEVIGKKYSGVLKFINAKSGNDTTHVIEDAVKKGEIKHLDLNTIMILPDGRKIPVGDSAAPIFSKNKVEGAIVVFHDMTQEHELNAAKDEFIGIAAHQLRTPLGVIRWNIETLLDNKFGQKTKETRKSLEDVYKNNLNLISLVNDLLDVSRINRGKVGSKPEPIDILALVKEIIEERKKDIQTRKIIVEVPTDTKIPKIHTDPNLISQVLRNLFSNALKYNKINGKISIDFKKRDKTLFITIKDSGIGIPKKDQDKVFEKFSRAGNAVKLGIGGTGLGLFVVKSYLEILRGSIRLESEEDKGTSFYLELPYEEHSHY</sequence>
<dbReference type="CDD" id="cd00130">
    <property type="entry name" value="PAS"/>
    <property type="match status" value="1"/>
</dbReference>
<dbReference type="InterPro" id="IPR050351">
    <property type="entry name" value="BphY/WalK/GraS-like"/>
</dbReference>
<evidence type="ECO:0000256" key="1">
    <source>
        <dbReference type="ARBA" id="ARBA00000085"/>
    </source>
</evidence>
<comment type="catalytic activity">
    <reaction evidence="1">
        <text>ATP + protein L-histidine = ADP + protein N-phospho-L-histidine.</text>
        <dbReference type="EC" id="2.7.13.3"/>
    </reaction>
</comment>
<evidence type="ECO:0000259" key="9">
    <source>
        <dbReference type="PROSITE" id="PS50109"/>
    </source>
</evidence>
<dbReference type="PANTHER" id="PTHR45453">
    <property type="entry name" value="PHOSPHATE REGULON SENSOR PROTEIN PHOR"/>
    <property type="match status" value="1"/>
</dbReference>
<dbReference type="InterPro" id="IPR004358">
    <property type="entry name" value="Sig_transdc_His_kin-like_C"/>
</dbReference>
<dbReference type="GO" id="GO:0006355">
    <property type="term" value="P:regulation of DNA-templated transcription"/>
    <property type="evidence" value="ECO:0007669"/>
    <property type="project" value="InterPro"/>
</dbReference>
<dbReference type="Proteomes" id="UP000034539">
    <property type="component" value="Unassembled WGS sequence"/>
</dbReference>
<dbReference type="GO" id="GO:0004721">
    <property type="term" value="F:phosphoprotein phosphatase activity"/>
    <property type="evidence" value="ECO:0007669"/>
    <property type="project" value="TreeGrafter"/>
</dbReference>
<reference evidence="11 12" key="1">
    <citation type="journal article" date="2015" name="Nature">
        <title>rRNA introns, odd ribosomes, and small enigmatic genomes across a large radiation of phyla.</title>
        <authorList>
            <person name="Brown C.T."/>
            <person name="Hug L.A."/>
            <person name="Thomas B.C."/>
            <person name="Sharon I."/>
            <person name="Castelle C.J."/>
            <person name="Singh A."/>
            <person name="Wilkins M.J."/>
            <person name="Williams K.H."/>
            <person name="Banfield J.F."/>
        </authorList>
    </citation>
    <scope>NUCLEOTIDE SEQUENCE [LARGE SCALE GENOMIC DNA]</scope>
</reference>
<dbReference type="InterPro" id="IPR035965">
    <property type="entry name" value="PAS-like_dom_sf"/>
</dbReference>
<feature type="domain" description="Histidine kinase" evidence="9">
    <location>
        <begin position="450"/>
        <end position="669"/>
    </location>
</feature>
<keyword evidence="8" id="KW-1133">Transmembrane helix</keyword>
<evidence type="ECO:0000256" key="8">
    <source>
        <dbReference type="SAM" id="Phobius"/>
    </source>
</evidence>
<dbReference type="InterPro" id="IPR036097">
    <property type="entry name" value="HisK_dim/P_sf"/>
</dbReference>
<evidence type="ECO:0000256" key="2">
    <source>
        <dbReference type="ARBA" id="ARBA00012438"/>
    </source>
</evidence>
<dbReference type="GO" id="GO:0000155">
    <property type="term" value="F:phosphorelay sensor kinase activity"/>
    <property type="evidence" value="ECO:0007669"/>
    <property type="project" value="InterPro"/>
</dbReference>
<feature type="transmembrane region" description="Helical" evidence="8">
    <location>
        <begin position="12"/>
        <end position="31"/>
    </location>
</feature>
<evidence type="ECO:0000256" key="4">
    <source>
        <dbReference type="ARBA" id="ARBA00022679"/>
    </source>
</evidence>
<dbReference type="FunFam" id="3.30.565.10:FF:000006">
    <property type="entry name" value="Sensor histidine kinase WalK"/>
    <property type="match status" value="1"/>
</dbReference>
<keyword evidence="5" id="KW-0418">Kinase</keyword>
<dbReference type="GO" id="GO:0005886">
    <property type="term" value="C:plasma membrane"/>
    <property type="evidence" value="ECO:0007669"/>
    <property type="project" value="TreeGrafter"/>
</dbReference>
<organism evidence="11 12">
    <name type="scientific">Candidatus Gottesmanbacteria bacterium GW2011_GWC2_39_8</name>
    <dbReference type="NCBI Taxonomy" id="1618450"/>
    <lineage>
        <taxon>Bacteria</taxon>
        <taxon>Candidatus Gottesmaniibacteriota</taxon>
    </lineage>
</organism>
<dbReference type="InterPro" id="IPR000014">
    <property type="entry name" value="PAS"/>
</dbReference>
<dbReference type="Gene3D" id="3.30.565.10">
    <property type="entry name" value="Histidine kinase-like ATPase, C-terminal domain"/>
    <property type="match status" value="1"/>
</dbReference>
<accession>A0A0G0QAV4</accession>
<dbReference type="SMART" id="SM00091">
    <property type="entry name" value="PAS"/>
    <property type="match status" value="1"/>
</dbReference>
<gene>
    <name evidence="11" type="ORF">UT63_C0001G0033</name>
</gene>
<evidence type="ECO:0000256" key="5">
    <source>
        <dbReference type="ARBA" id="ARBA00022777"/>
    </source>
</evidence>
<keyword evidence="4" id="KW-0808">Transferase</keyword>
<dbReference type="SMART" id="SM00388">
    <property type="entry name" value="HisKA"/>
    <property type="match status" value="1"/>
</dbReference>
<dbReference type="Pfam" id="PF22673">
    <property type="entry name" value="MCP-like_PDC_1"/>
    <property type="match status" value="1"/>
</dbReference>
<keyword evidence="6" id="KW-0902">Two-component regulatory system</keyword>
<dbReference type="PRINTS" id="PR00344">
    <property type="entry name" value="BCTRLSENSOR"/>
</dbReference>
<dbReference type="CDD" id="cd00082">
    <property type="entry name" value="HisKA"/>
    <property type="match status" value="1"/>
</dbReference>
<feature type="transmembrane region" description="Helical" evidence="8">
    <location>
        <begin position="290"/>
        <end position="308"/>
    </location>
</feature>
<dbReference type="EMBL" id="LBXN01000001">
    <property type="protein sequence ID" value="KKR34466.1"/>
    <property type="molecule type" value="Genomic_DNA"/>
</dbReference>
<proteinExistence type="predicted"/>
<dbReference type="CDD" id="cd00075">
    <property type="entry name" value="HATPase"/>
    <property type="match status" value="1"/>
</dbReference>
<evidence type="ECO:0000259" key="10">
    <source>
        <dbReference type="PROSITE" id="PS50112"/>
    </source>
</evidence>
<dbReference type="CDD" id="cd18774">
    <property type="entry name" value="PDC2_HK_sensor"/>
    <property type="match status" value="1"/>
</dbReference>
<dbReference type="Pfam" id="PF00989">
    <property type="entry name" value="PAS"/>
    <property type="match status" value="1"/>
</dbReference>
<dbReference type="InterPro" id="IPR005467">
    <property type="entry name" value="His_kinase_dom"/>
</dbReference>
<dbReference type="EC" id="2.7.13.3" evidence="2"/>
<comment type="caution">
    <text evidence="11">The sequence shown here is derived from an EMBL/GenBank/DDBJ whole genome shotgun (WGS) entry which is preliminary data.</text>
</comment>
<dbReference type="AlphaFoldDB" id="A0A0G0QAV4"/>
<dbReference type="Gene3D" id="3.30.450.20">
    <property type="entry name" value="PAS domain"/>
    <property type="match status" value="2"/>
</dbReference>
<dbReference type="GO" id="GO:0016036">
    <property type="term" value="P:cellular response to phosphate starvation"/>
    <property type="evidence" value="ECO:0007669"/>
    <property type="project" value="TreeGrafter"/>
</dbReference>
<feature type="domain" description="PAS" evidence="10">
    <location>
        <begin position="317"/>
        <end position="390"/>
    </location>
</feature>
<evidence type="ECO:0000313" key="11">
    <source>
        <dbReference type="EMBL" id="KKR34466.1"/>
    </source>
</evidence>
<dbReference type="Gene3D" id="1.10.287.130">
    <property type="match status" value="1"/>
</dbReference>
<keyword evidence="7 8" id="KW-0472">Membrane</keyword>
<dbReference type="SUPFAM" id="SSF55785">
    <property type="entry name" value="PYP-like sensor domain (PAS domain)"/>
    <property type="match status" value="1"/>
</dbReference>
<evidence type="ECO:0000256" key="3">
    <source>
        <dbReference type="ARBA" id="ARBA00022553"/>
    </source>
</evidence>
<dbReference type="PROSITE" id="PS50109">
    <property type="entry name" value="HIS_KIN"/>
    <property type="match status" value="1"/>
</dbReference>
<protein>
    <recommendedName>
        <fullName evidence="2">histidine kinase</fullName>
        <ecNumber evidence="2">2.7.13.3</ecNumber>
    </recommendedName>
</protein>
<dbReference type="SUPFAM" id="SSF55874">
    <property type="entry name" value="ATPase domain of HSP90 chaperone/DNA topoisomerase II/histidine kinase"/>
    <property type="match status" value="1"/>
</dbReference>
<dbReference type="PANTHER" id="PTHR45453:SF1">
    <property type="entry name" value="PHOSPHATE REGULON SENSOR PROTEIN PHOR"/>
    <property type="match status" value="1"/>
</dbReference>
<dbReference type="InterPro" id="IPR013767">
    <property type="entry name" value="PAS_fold"/>
</dbReference>
<dbReference type="InterPro" id="IPR003661">
    <property type="entry name" value="HisK_dim/P_dom"/>
</dbReference>
<evidence type="ECO:0000313" key="12">
    <source>
        <dbReference type="Proteomes" id="UP000034539"/>
    </source>
</evidence>